<dbReference type="InterPro" id="IPR036265">
    <property type="entry name" value="HIT-like_sf"/>
</dbReference>
<dbReference type="PROSITE" id="PS51194">
    <property type="entry name" value="HELICASE_CTER"/>
    <property type="match status" value="1"/>
</dbReference>
<dbReference type="Gene3D" id="2.10.109.10">
    <property type="entry name" value="Umud Fragment, subunit A"/>
    <property type="match status" value="1"/>
</dbReference>
<dbReference type="SUPFAM" id="SSF56024">
    <property type="entry name" value="Phospholipase D/nuclease"/>
    <property type="match status" value="1"/>
</dbReference>
<feature type="domain" description="HIT" evidence="5">
    <location>
        <begin position="1"/>
        <end position="107"/>
    </location>
</feature>
<proteinExistence type="predicted"/>
<evidence type="ECO:0000256" key="2">
    <source>
        <dbReference type="PIRSR" id="PIRSR601310-3"/>
    </source>
</evidence>
<evidence type="ECO:0000313" key="8">
    <source>
        <dbReference type="EMBL" id="NMO16876.1"/>
    </source>
</evidence>
<evidence type="ECO:0000259" key="6">
    <source>
        <dbReference type="PROSITE" id="PS51192"/>
    </source>
</evidence>
<dbReference type="GO" id="GO:0005524">
    <property type="term" value="F:ATP binding"/>
    <property type="evidence" value="ECO:0007669"/>
    <property type="project" value="InterPro"/>
</dbReference>
<dbReference type="InterPro" id="IPR019808">
    <property type="entry name" value="Histidine_triad_CS"/>
</dbReference>
<evidence type="ECO:0000313" key="9">
    <source>
        <dbReference type="Proteomes" id="UP000518300"/>
    </source>
</evidence>
<comment type="caution">
    <text evidence="8">The sequence shown here is derived from an EMBL/GenBank/DDBJ whole genome shotgun (WGS) entry which is preliminary data.</text>
</comment>
<dbReference type="PANTHER" id="PTHR47396">
    <property type="entry name" value="TYPE I RESTRICTION ENZYME ECOKI R PROTEIN"/>
    <property type="match status" value="1"/>
</dbReference>
<dbReference type="InterPro" id="IPR001650">
    <property type="entry name" value="Helicase_C-like"/>
</dbReference>
<dbReference type="RefSeq" id="WP_169346163.1">
    <property type="nucleotide sequence ID" value="NZ_JABBJJ010000081.1"/>
</dbReference>
<feature type="domain" description="Helicase ATP-binding" evidence="6">
    <location>
        <begin position="345"/>
        <end position="501"/>
    </location>
</feature>
<protein>
    <submittedName>
        <fullName evidence="8">DEAD/DEAH box helicase family protein</fullName>
    </submittedName>
</protein>
<dbReference type="Pfam" id="PF04851">
    <property type="entry name" value="ResIII"/>
    <property type="match status" value="1"/>
</dbReference>
<dbReference type="InterPro" id="IPR001310">
    <property type="entry name" value="Histidine_triad_HIT"/>
</dbReference>
<feature type="short sequence motif" description="Histidine triad motif" evidence="2 3">
    <location>
        <begin position="92"/>
        <end position="96"/>
    </location>
</feature>
<dbReference type="Gene3D" id="3.30.428.10">
    <property type="entry name" value="HIT-like"/>
    <property type="match status" value="1"/>
</dbReference>
<dbReference type="CDD" id="cd18799">
    <property type="entry name" value="SF2_C_EcoAI-like"/>
    <property type="match status" value="1"/>
</dbReference>
<evidence type="ECO:0000259" key="7">
    <source>
        <dbReference type="PROSITE" id="PS51194"/>
    </source>
</evidence>
<dbReference type="GO" id="GO:0005829">
    <property type="term" value="C:cytosol"/>
    <property type="evidence" value="ECO:0007669"/>
    <property type="project" value="TreeGrafter"/>
</dbReference>
<dbReference type="Gene3D" id="3.40.50.300">
    <property type="entry name" value="P-loop containing nucleotide triphosphate hydrolases"/>
    <property type="match status" value="2"/>
</dbReference>
<dbReference type="InterPro" id="IPR011146">
    <property type="entry name" value="HIT-like"/>
</dbReference>
<dbReference type="PANTHER" id="PTHR47396:SF1">
    <property type="entry name" value="ATP-DEPENDENT HELICASE IRC3-RELATED"/>
    <property type="match status" value="1"/>
</dbReference>
<dbReference type="GO" id="GO:0016787">
    <property type="term" value="F:hydrolase activity"/>
    <property type="evidence" value="ECO:0007669"/>
    <property type="project" value="InterPro"/>
</dbReference>
<dbReference type="CDD" id="cd18032">
    <property type="entry name" value="DEXHc_RE_I_III_res"/>
    <property type="match status" value="1"/>
</dbReference>
<dbReference type="Pfam" id="PF00271">
    <property type="entry name" value="Helicase_C"/>
    <property type="match status" value="1"/>
</dbReference>
<keyword evidence="8" id="KW-0347">Helicase</keyword>
<dbReference type="Pfam" id="PF00717">
    <property type="entry name" value="Peptidase_S24"/>
    <property type="match status" value="1"/>
</dbReference>
<name>A0A848LEI6_9BACT</name>
<dbReference type="InterPro" id="IPR014001">
    <property type="entry name" value="Helicase_ATP-bd"/>
</dbReference>
<dbReference type="Gene3D" id="3.30.870.10">
    <property type="entry name" value="Endonuclease Chain A"/>
    <property type="match status" value="1"/>
</dbReference>
<sequence>MSSPFLAIPESQWVASNALAFAIRDRFPVSPGHTLVIPRRLVATWFDATPEEQRALFELVEVVRQGLEAELRPQGYNIGINVGAAAGQTVFHLHVHVIPRFTGDMADPRGGVRHVIPGKGNYLAGQAKPLATGGSEDPFLHHLEPLFAKAMEVAVLAAFVQDSGLEVLRDSVDAALARGARVRILTGDYLAITQADALRRLLDWMDEDTALQAEGRGRFEARVVEVEKQGVPSFHPKSWRFLGPELAVAYVGSSNISRAALKTGIEWNLRVERDRDPRAWNEVVEAFEGWWKRATPLDADWVERYARRARDASRNLPPGDVEVEPPLPPREPHALQRKALEELARSRREGRRRALVVLATGLGKTLLAALDVVAFGKEREQTPRVLFLAHREELLVQAAETFRRQMPHLRFGWYVGEQSQLTGDVVFASVQKLSRPEGLQRLRETAAFDYAIVDEVHHAAAASYRSILAQLNPAFLLGLTATPERADDGDVLGLFDDHLAWRSDLGEGIQEGLLAPFAYFGLKDAVDYENIPWRNQRFDPEQLAQAVQTEARMRTLWRAWREHTASRTLVFCCSVAHADYVRRWLGEQGVRAVAVYSGAGSADRAQSLRQLAEGSLDAVCAVDLFNEGVDVPSIDRVVMLRPTESPVVFLQQLGRGLRKFEGKEQVTVIDFVGNHRVFLDRVRTLLSLGRSTVSLRDFLVDGKAPDLPPGCDVQVELEAKELLQRLLPSGGTEVERVYRELRAARGHRPTVGELYRKGYSPGTLRKAHDGWFHFVGKEGDLTEEETRAFEKGREWFEELESTPMRKCFKMVLLEALLEADALVQGMSLSELAARSLAILQRSPELLQDLEDVEALDNARSPSASKFLAYWKSNPIEAWTQGGPWFDVDGDRFVPRLPIAAEAKQAFEEMTRELVDYRLAQYRRRRQAQVQGTAFEAKVFSNKRDPILKLPDRDKRPDLPSGPTDVRLPDGSVWSFDFVKIAVNVARRPGTQRNQLPDLLREWFGPKAGMPGTAFRVRFAPGPDGWWAEPVRAEVVPFARPGTLVAFPSLRAAAGAVDHSVSLENAPEAERVRLPVRARGEGLFAVRASGDSMEGGERPIHDGDWLVMRYARAAGAGEVEGKVALVQVPDAAGHAYQVKRLVRVDGRWLLRSDNPERPSFEAGKDVVPIALLVDVIPPEHLGPERGARLTDEQLMEHFGLSASPKTGRHEGQLFLCVTKKGILSEPDRLKLRIADRRHAETAYVLTREAAQDPWRYWGVARWRDDEAQWALAEPVDYVTWRALGHGRGS</sequence>
<dbReference type="PROSITE" id="PS00892">
    <property type="entry name" value="HIT_1"/>
    <property type="match status" value="1"/>
</dbReference>
<dbReference type="SUPFAM" id="SSF52540">
    <property type="entry name" value="P-loop containing nucleoside triphosphate hydrolases"/>
    <property type="match status" value="1"/>
</dbReference>
<evidence type="ECO:0000256" key="4">
    <source>
        <dbReference type="SAM" id="MobiDB-lite"/>
    </source>
</evidence>
<accession>A0A848LEI6</accession>
<evidence type="ECO:0000256" key="1">
    <source>
        <dbReference type="PIRSR" id="PIRSR601310-1"/>
    </source>
</evidence>
<keyword evidence="8" id="KW-0547">Nucleotide-binding</keyword>
<dbReference type="SUPFAM" id="SSF51306">
    <property type="entry name" value="LexA/Signal peptidase"/>
    <property type="match status" value="1"/>
</dbReference>
<feature type="region of interest" description="Disordered" evidence="4">
    <location>
        <begin position="313"/>
        <end position="333"/>
    </location>
</feature>
<keyword evidence="9" id="KW-1185">Reference proteome</keyword>
<dbReference type="GO" id="GO:0003677">
    <property type="term" value="F:DNA binding"/>
    <property type="evidence" value="ECO:0007669"/>
    <property type="project" value="InterPro"/>
</dbReference>
<reference evidence="8 9" key="1">
    <citation type="submission" date="2020-04" db="EMBL/GenBank/DDBJ databases">
        <title>Draft genome of Pyxidicoccus fallax type strain.</title>
        <authorList>
            <person name="Whitworth D.E."/>
        </authorList>
    </citation>
    <scope>NUCLEOTIDE SEQUENCE [LARGE SCALE GENOMIC DNA]</scope>
    <source>
        <strain evidence="8 9">DSM 14698</strain>
    </source>
</reference>
<dbReference type="EMBL" id="JABBJJ010000081">
    <property type="protein sequence ID" value="NMO16876.1"/>
    <property type="molecule type" value="Genomic_DNA"/>
</dbReference>
<organism evidence="8 9">
    <name type="scientific">Pyxidicoccus fallax</name>
    <dbReference type="NCBI Taxonomy" id="394095"/>
    <lineage>
        <taxon>Bacteria</taxon>
        <taxon>Pseudomonadati</taxon>
        <taxon>Myxococcota</taxon>
        <taxon>Myxococcia</taxon>
        <taxon>Myxococcales</taxon>
        <taxon>Cystobacterineae</taxon>
        <taxon>Myxococcaceae</taxon>
        <taxon>Pyxidicoccus</taxon>
    </lineage>
</organism>
<dbReference type="Proteomes" id="UP000518300">
    <property type="component" value="Unassembled WGS sequence"/>
</dbReference>
<dbReference type="PROSITE" id="PS51084">
    <property type="entry name" value="HIT_2"/>
    <property type="match status" value="1"/>
</dbReference>
<dbReference type="InterPro" id="IPR006935">
    <property type="entry name" value="Helicase/UvrB_N"/>
</dbReference>
<dbReference type="GO" id="GO:0004386">
    <property type="term" value="F:helicase activity"/>
    <property type="evidence" value="ECO:0007669"/>
    <property type="project" value="UniProtKB-KW"/>
</dbReference>
<dbReference type="PRINTS" id="PR00332">
    <property type="entry name" value="HISTRIAD"/>
</dbReference>
<evidence type="ECO:0000256" key="3">
    <source>
        <dbReference type="PROSITE-ProRule" id="PRU00464"/>
    </source>
</evidence>
<dbReference type="InterPro" id="IPR027417">
    <property type="entry name" value="P-loop_NTPase"/>
</dbReference>
<feature type="active site" description="Tele-AMP-histidine intermediate" evidence="1">
    <location>
        <position position="94"/>
    </location>
</feature>
<gene>
    <name evidence="8" type="ORF">HG543_18710</name>
</gene>
<dbReference type="PROSITE" id="PS51192">
    <property type="entry name" value="HELICASE_ATP_BIND_1"/>
    <property type="match status" value="1"/>
</dbReference>
<dbReference type="SUPFAM" id="SSF54197">
    <property type="entry name" value="HIT-like"/>
    <property type="match status" value="1"/>
</dbReference>
<evidence type="ECO:0000259" key="5">
    <source>
        <dbReference type="PROSITE" id="PS51084"/>
    </source>
</evidence>
<dbReference type="CDD" id="cd06529">
    <property type="entry name" value="S24_LexA-like"/>
    <property type="match status" value="1"/>
</dbReference>
<keyword evidence="8" id="KW-0067">ATP-binding</keyword>
<dbReference type="SMART" id="SM00490">
    <property type="entry name" value="HELICc"/>
    <property type="match status" value="1"/>
</dbReference>
<dbReference type="InterPro" id="IPR039418">
    <property type="entry name" value="LexA-like"/>
</dbReference>
<dbReference type="Pfam" id="PF01230">
    <property type="entry name" value="HIT"/>
    <property type="match status" value="1"/>
</dbReference>
<dbReference type="InterPro" id="IPR050742">
    <property type="entry name" value="Helicase_Restrict-Modif_Enz"/>
</dbReference>
<feature type="domain" description="Helicase C-terminal" evidence="7">
    <location>
        <begin position="539"/>
        <end position="701"/>
    </location>
</feature>
<dbReference type="InterPro" id="IPR036286">
    <property type="entry name" value="LexA/Signal_pep-like_sf"/>
</dbReference>
<keyword evidence="8" id="KW-0378">Hydrolase</keyword>
<dbReference type="SMART" id="SM00487">
    <property type="entry name" value="DEXDc"/>
    <property type="match status" value="1"/>
</dbReference>
<dbReference type="InterPro" id="IPR015927">
    <property type="entry name" value="Peptidase_S24_S26A/B/C"/>
</dbReference>